<dbReference type="PROSITE" id="PS51125">
    <property type="entry name" value="NHL"/>
    <property type="match status" value="2"/>
</dbReference>
<dbReference type="EMBL" id="LSMT01000048">
    <property type="protein sequence ID" value="PFX30569.1"/>
    <property type="molecule type" value="Genomic_DNA"/>
</dbReference>
<feature type="transmembrane region" description="Helical" evidence="3">
    <location>
        <begin position="791"/>
        <end position="812"/>
    </location>
</feature>
<proteinExistence type="predicted"/>
<dbReference type="GO" id="GO:0043161">
    <property type="term" value="P:proteasome-mediated ubiquitin-dependent protein catabolic process"/>
    <property type="evidence" value="ECO:0007669"/>
    <property type="project" value="TreeGrafter"/>
</dbReference>
<dbReference type="InterPro" id="IPR011042">
    <property type="entry name" value="6-blade_b-propeller_TolB-like"/>
</dbReference>
<dbReference type="Gene3D" id="2.120.10.30">
    <property type="entry name" value="TolB, C-terminal domain"/>
    <property type="match status" value="2"/>
</dbReference>
<keyword evidence="3" id="KW-0472">Membrane</keyword>
<dbReference type="SUPFAM" id="SSF101898">
    <property type="entry name" value="NHL repeat"/>
    <property type="match status" value="1"/>
</dbReference>
<organism evidence="4 5">
    <name type="scientific">Stylophora pistillata</name>
    <name type="common">Smooth cauliflower coral</name>
    <dbReference type="NCBI Taxonomy" id="50429"/>
    <lineage>
        <taxon>Eukaryota</taxon>
        <taxon>Metazoa</taxon>
        <taxon>Cnidaria</taxon>
        <taxon>Anthozoa</taxon>
        <taxon>Hexacorallia</taxon>
        <taxon>Scleractinia</taxon>
        <taxon>Astrocoeniina</taxon>
        <taxon>Pocilloporidae</taxon>
        <taxon>Stylophora</taxon>
    </lineage>
</organism>
<dbReference type="GO" id="GO:0008270">
    <property type="term" value="F:zinc ion binding"/>
    <property type="evidence" value="ECO:0007669"/>
    <property type="project" value="UniProtKB-KW"/>
</dbReference>
<evidence type="ECO:0000256" key="1">
    <source>
        <dbReference type="ARBA" id="ARBA00022737"/>
    </source>
</evidence>
<comment type="caution">
    <text evidence="4">The sequence shown here is derived from an EMBL/GenBank/DDBJ whole genome shotgun (WGS) entry which is preliminary data.</text>
</comment>
<name>A0A2B4SN76_STYPI</name>
<keyword evidence="1" id="KW-0677">Repeat</keyword>
<dbReference type="GO" id="GO:0061630">
    <property type="term" value="F:ubiquitin protein ligase activity"/>
    <property type="evidence" value="ECO:0007669"/>
    <property type="project" value="TreeGrafter"/>
</dbReference>
<evidence type="ECO:0000313" key="5">
    <source>
        <dbReference type="Proteomes" id="UP000225706"/>
    </source>
</evidence>
<feature type="repeat" description="NHL" evidence="2">
    <location>
        <begin position="485"/>
        <end position="526"/>
    </location>
</feature>
<dbReference type="Proteomes" id="UP000225706">
    <property type="component" value="Unassembled WGS sequence"/>
</dbReference>
<dbReference type="AlphaFoldDB" id="A0A2B4SN76"/>
<reference evidence="5" key="1">
    <citation type="journal article" date="2017" name="bioRxiv">
        <title>Comparative analysis of the genomes of Stylophora pistillata and Acropora digitifera provides evidence for extensive differences between species of corals.</title>
        <authorList>
            <person name="Voolstra C.R."/>
            <person name="Li Y."/>
            <person name="Liew Y.J."/>
            <person name="Baumgarten S."/>
            <person name="Zoccola D."/>
            <person name="Flot J.-F."/>
            <person name="Tambutte S."/>
            <person name="Allemand D."/>
            <person name="Aranda M."/>
        </authorList>
    </citation>
    <scope>NUCLEOTIDE SEQUENCE [LARGE SCALE GENOMIC DNA]</scope>
</reference>
<feature type="repeat" description="NHL" evidence="2">
    <location>
        <begin position="117"/>
        <end position="157"/>
    </location>
</feature>
<keyword evidence="3" id="KW-1133">Transmembrane helix</keyword>
<dbReference type="Pfam" id="PF01436">
    <property type="entry name" value="NHL"/>
    <property type="match status" value="1"/>
</dbReference>
<sequence length="924" mass="104388">MSSIVTAVFKATIGLLVTKGRDELAEKLKDGDVRVEYKAVRGFFSQEERREIIFSVCHVNRVIYDVTRTIGEDAHFLSWPPPIDTGENKINPLYDSRITKVLLKHGMEHCCVPLLLLGQKDEGEHKLKTPTGIATNSGGEFIVSESGDGCVKVFDSSGKFVKYFSLPNDDVNTELHINDVATDTNDNIFVLIGPRSSERTWWIYKLTKTGDPYHRLRLRREDWGQYTRLSVTDTGKVLTVGVKVEEYDTNGELGRSFGEGILNYVTDVTVANDGRVMVVDRDRGVSCVHIFSEHGDHLNKFKLQRNNCCYTSIAFHRTGEHVVIAGDREEKELLQVEIYSKDGEFVRSVEIQIDGIYFVRGITVTTEGRIAVAVDTKLVTPCRVCVKELNCLPAVQNSFDVQLKKGIQAVRGFFSQEERREIISSVCHVNRVIYDVTRTIGKDANFLIWPPIDAGENKINPLYDARVCKVLLKQSMEHCWVTPWSFGQEGEEEHMLKSLKGIATNSGGEFIVGEDYNGCVKVFDSSGKFVKHFSLPNDDVNTKLYINDVATATNDNIFVLTKLMRTPGSYGSWWIYKLTKTGVRYHRFRLRRDDWGLYTGLSVSDTGKVLTVRMGVEGYEVEEYDTNGEFVRSFGKGILKDARDVTITTDGRVMVLDCRADSCVHMFTEHGDHLNKFKLQRNDCFNTRIAFHRTGEHVVSASVRKGKELLQVEIHSEDGEFVRSVEIQIDRIVAVTGITVTTEGRIAVVVRTSTLNGSGEKLPFALIPVLHFTGDKAIMGTLKNGRVMQGVAWLLSVVIGINMFFVAEYVVFTIRIVFAGKYLCHWCKINPKMMQVSCHKHGHTELPTLENIQEDYEKFVADGSVTSQQKFYHKVIHEKLPDIELDKEKLADEQMELAAFEKANGPLPIHLDEILKKMNVERQA</sequence>
<dbReference type="GO" id="GO:0000209">
    <property type="term" value="P:protein polyubiquitination"/>
    <property type="evidence" value="ECO:0007669"/>
    <property type="project" value="TreeGrafter"/>
</dbReference>
<dbReference type="SUPFAM" id="SSF63829">
    <property type="entry name" value="Calcium-dependent phosphotriesterase"/>
    <property type="match status" value="1"/>
</dbReference>
<evidence type="ECO:0000256" key="2">
    <source>
        <dbReference type="PROSITE-ProRule" id="PRU00504"/>
    </source>
</evidence>
<evidence type="ECO:0000313" key="4">
    <source>
        <dbReference type="EMBL" id="PFX30569.1"/>
    </source>
</evidence>
<gene>
    <name evidence="4" type="primary">ncl-1</name>
    <name evidence="4" type="ORF">AWC38_SpisGene4653</name>
</gene>
<dbReference type="InterPro" id="IPR001258">
    <property type="entry name" value="NHL_repeat"/>
</dbReference>
<dbReference type="PANTHER" id="PTHR24104:SF25">
    <property type="entry name" value="PROTEIN LIN-41"/>
    <property type="match status" value="1"/>
</dbReference>
<dbReference type="InterPro" id="IPR050952">
    <property type="entry name" value="TRIM-NHL_E3_ligases"/>
</dbReference>
<protein>
    <submittedName>
        <fullName evidence="4">B-box type zinc finger protein ncl-1</fullName>
    </submittedName>
</protein>
<accession>A0A2B4SN76</accession>
<evidence type="ECO:0000256" key="3">
    <source>
        <dbReference type="SAM" id="Phobius"/>
    </source>
</evidence>
<keyword evidence="3" id="KW-0812">Transmembrane</keyword>
<dbReference type="OrthoDB" id="5971427at2759"/>
<dbReference type="PANTHER" id="PTHR24104">
    <property type="entry name" value="E3 UBIQUITIN-PROTEIN LIGASE NHLRC1-RELATED"/>
    <property type="match status" value="1"/>
</dbReference>
<keyword evidence="5" id="KW-1185">Reference proteome</keyword>